<dbReference type="EMBL" id="JAGRRH010000059">
    <property type="protein sequence ID" value="KAG7338319.1"/>
    <property type="molecule type" value="Genomic_DNA"/>
</dbReference>
<evidence type="ECO:0000313" key="3">
    <source>
        <dbReference type="EMBL" id="KAG7338319.1"/>
    </source>
</evidence>
<reference evidence="4" key="1">
    <citation type="journal article" date="2021" name="Sci. Rep.">
        <title>Diploid genomic architecture of Nitzschia inconspicua, an elite biomass production diatom.</title>
        <authorList>
            <person name="Oliver A."/>
            <person name="Podell S."/>
            <person name="Pinowska A."/>
            <person name="Traller J.C."/>
            <person name="Smith S.R."/>
            <person name="McClure R."/>
            <person name="Beliaev A."/>
            <person name="Bohutskyi P."/>
            <person name="Hill E.A."/>
            <person name="Rabines A."/>
            <person name="Zheng H."/>
            <person name="Allen L.Z."/>
            <person name="Kuo A."/>
            <person name="Grigoriev I.V."/>
            <person name="Allen A.E."/>
            <person name="Hazlebeck D."/>
            <person name="Allen E.E."/>
        </authorList>
    </citation>
    <scope>NUCLEOTIDE SEQUENCE</scope>
    <source>
        <strain evidence="4">Hildebrandi</strain>
    </source>
</reference>
<accession>A0A9K3LQB0</accession>
<feature type="region of interest" description="Disordered" evidence="2">
    <location>
        <begin position="447"/>
        <end position="469"/>
    </location>
</feature>
<feature type="region of interest" description="Disordered" evidence="2">
    <location>
        <begin position="255"/>
        <end position="435"/>
    </location>
</feature>
<feature type="compositionally biased region" description="Polar residues" evidence="2">
    <location>
        <begin position="355"/>
        <end position="372"/>
    </location>
</feature>
<feature type="compositionally biased region" description="Basic and acidic residues" evidence="2">
    <location>
        <begin position="326"/>
        <end position="341"/>
    </location>
</feature>
<sequence>MDGDLLGLDGPAVDVSNTTAAAAAATATTTTDLAEQNGNGDAIAFDLLTGSPIRQESRPTLTSLPASSSSSDVLSSGERDTTATSVSLPSTLETDTTLAFATPALHTDTDNDDHTTENSPVLSSSVMNGTKDDDNTSFQPQESVANLLHFAENGGSGVNDGKNVVLEASSETPSTQPNHQEMDLLNASAPPLLTSTETKLLDHPDSVAPVVDQKRNDEGLVDLFAPSTAVSVVADASSTSMGDGVSTVVDPSFDAFSTSQQEPSTQKNTSNNNLADPFSDMMQESSMRSSEPSLQQSTSPAAPKEPLATTTTAAERSKNSPQDESIEAKEVPTNNVEEKSVGKASQLTAGEETVESGTETLASHLNGDTITESAKPEVETKDNSVVAEEPQIANRSTHSQSSPDNNSKNTNATNKDTAEGIQKQITTIEPSTDQQCIDAQGIETIEKDRDVDDLSNSKPSSDLAVSTNAVTPTKLELTVSKEPASLQTLPPPSPAPETSDEVVLKQHIQLLEKELQAAHALIMQLQHHENVEEERPGDAVMVELQANLQQEMNRRAEAENKMRLAQAECQKLADEYKTFNMESKASLDQLSKELETVTTEKNELLREVEQIREERDEQARKEMALTTRLNAAKKKEAVKANAAEHYEDQVEHLQQQVEQYKNELESMTAERNQLNHELTEWKNYAEKRTKQLETALNDEKKLNDERKRKMKGFVEAKTEEVRAAKAEYVSLQTELDQTSHSLKELNQRYKQLHSQWVQSQTRNRELQRDMTKMKMDSEKMLKAGGTLEARLSRSAQESEDHKNKRIQAKNELMSVLSQLEAERAVNARLQESLRMTFTPKALSQQQTIKEAIDEFEGALHRLSIRLERPLPPPLSSNGELQSNPMADNASEDGSVLSSDFETLNDDGSRVGSSNNLSEINSNRVLQKLEVETQRVSQSIVSFSSSVERMHALLEGAGPRNCTDVFSNLFLSTQNGPNEETTAMTGERRPTRRNESRYGRVPGTLAYQG</sequence>
<gene>
    <name evidence="3" type="ORF">IV203_004717</name>
    <name evidence="4" type="ORF">IV203_028634</name>
</gene>
<feature type="compositionally biased region" description="Polar residues" evidence="2">
    <location>
        <begin position="255"/>
        <end position="274"/>
    </location>
</feature>
<feature type="compositionally biased region" description="Polar residues" evidence="2">
    <location>
        <begin position="82"/>
        <end position="99"/>
    </location>
</feature>
<dbReference type="EMBL" id="JAGRRH010000007">
    <property type="protein sequence ID" value="KAG7365964.1"/>
    <property type="molecule type" value="Genomic_DNA"/>
</dbReference>
<protein>
    <submittedName>
        <fullName evidence="4">Uncharacterized protein</fullName>
    </submittedName>
</protein>
<keyword evidence="5" id="KW-1185">Reference proteome</keyword>
<evidence type="ECO:0000256" key="2">
    <source>
        <dbReference type="SAM" id="MobiDB-lite"/>
    </source>
</evidence>
<evidence type="ECO:0000313" key="5">
    <source>
        <dbReference type="Proteomes" id="UP000693970"/>
    </source>
</evidence>
<feature type="compositionally biased region" description="Low complexity" evidence="2">
    <location>
        <begin position="58"/>
        <end position="76"/>
    </location>
</feature>
<feature type="compositionally biased region" description="Polar residues" evidence="2">
    <location>
        <begin position="393"/>
        <end position="415"/>
    </location>
</feature>
<feature type="compositionally biased region" description="Polar residues" evidence="2">
    <location>
        <begin position="308"/>
        <end position="323"/>
    </location>
</feature>
<feature type="compositionally biased region" description="Polar residues" evidence="2">
    <location>
        <begin position="282"/>
        <end position="300"/>
    </location>
</feature>
<reference evidence="4" key="2">
    <citation type="submission" date="2021-04" db="EMBL/GenBank/DDBJ databases">
        <authorList>
            <person name="Podell S."/>
        </authorList>
    </citation>
    <scope>NUCLEOTIDE SEQUENCE</scope>
    <source>
        <strain evidence="4">Hildebrandi</strain>
    </source>
</reference>
<feature type="region of interest" description="Disordered" evidence="2">
    <location>
        <begin position="480"/>
        <end position="499"/>
    </location>
</feature>
<evidence type="ECO:0000256" key="1">
    <source>
        <dbReference type="SAM" id="Coils"/>
    </source>
</evidence>
<proteinExistence type="predicted"/>
<organism evidence="4 5">
    <name type="scientific">Nitzschia inconspicua</name>
    <dbReference type="NCBI Taxonomy" id="303405"/>
    <lineage>
        <taxon>Eukaryota</taxon>
        <taxon>Sar</taxon>
        <taxon>Stramenopiles</taxon>
        <taxon>Ochrophyta</taxon>
        <taxon>Bacillariophyta</taxon>
        <taxon>Bacillariophyceae</taxon>
        <taxon>Bacillariophycidae</taxon>
        <taxon>Bacillariales</taxon>
        <taxon>Bacillariaceae</taxon>
        <taxon>Nitzschia</taxon>
    </lineage>
</organism>
<feature type="compositionally biased region" description="Basic and acidic residues" evidence="2">
    <location>
        <begin position="107"/>
        <end position="116"/>
    </location>
</feature>
<dbReference type="OrthoDB" id="48871at2759"/>
<name>A0A9K3LQB0_9STRA</name>
<dbReference type="Proteomes" id="UP000693970">
    <property type="component" value="Unassembled WGS sequence"/>
</dbReference>
<evidence type="ECO:0000313" key="4">
    <source>
        <dbReference type="EMBL" id="KAG7365964.1"/>
    </source>
</evidence>
<keyword evidence="1" id="KW-0175">Coiled coil</keyword>
<feature type="region of interest" description="Disordered" evidence="2">
    <location>
        <begin position="972"/>
        <end position="1008"/>
    </location>
</feature>
<feature type="coiled-coil region" evidence="1">
    <location>
        <begin position="508"/>
        <end position="755"/>
    </location>
</feature>
<comment type="caution">
    <text evidence="4">The sequence shown here is derived from an EMBL/GenBank/DDBJ whole genome shotgun (WGS) entry which is preliminary data.</text>
</comment>
<feature type="region of interest" description="Disordered" evidence="2">
    <location>
        <begin position="869"/>
        <end position="915"/>
    </location>
</feature>
<feature type="compositionally biased region" description="Polar residues" evidence="2">
    <location>
        <begin position="972"/>
        <end position="983"/>
    </location>
</feature>
<feature type="compositionally biased region" description="Polar residues" evidence="2">
    <location>
        <begin position="423"/>
        <end position="435"/>
    </location>
</feature>
<feature type="compositionally biased region" description="Polar residues" evidence="2">
    <location>
        <begin position="117"/>
        <end position="128"/>
    </location>
</feature>
<feature type="compositionally biased region" description="Basic and acidic residues" evidence="2">
    <location>
        <begin position="985"/>
        <end position="997"/>
    </location>
</feature>
<feature type="compositionally biased region" description="Polar residues" evidence="2">
    <location>
        <begin position="454"/>
        <end position="469"/>
    </location>
</feature>
<dbReference type="AlphaFoldDB" id="A0A9K3LQB0"/>
<feature type="region of interest" description="Disordered" evidence="2">
    <location>
        <begin position="50"/>
        <end position="138"/>
    </location>
</feature>